<sequence>MARRNRDTPADRPRMGDTPADPSRRAFFAGAGIAATGLIAGGVGGASLQAAISQPETEHGFTPLPARSGPGFDHVVVLMYENRSFDNILGWLYEGQEPPLGQRFEGLKAGEHSNTAFDGTVVEAHPYQGSTDHIMSSPDPDPGETYPHVNTQLFGTIDPPSNADIFRNGLRPPFNAPRDTSHPTMSGFVNDYEINFTMESEGKVATTEQYRVAMGGFTPDMLPVISTLAQNFGVYDHWFAGVPSQTFCNRSFFNAGTSHGYVTNMGGGGYNKWLDAFDGSTIFNRLETAGKTWRVYYDADQLVSLTGMLHAAHIEKYWKTNFRSMEQFHEDARDGNLPAYAFVEPRMVFNHNDMHPPHHFADTEREEDQLFESALSDARAAEVLIAQVYTSIKNGASQTGSNAMNTAFIMTFDEHGGTYDHVPPPPAVPPSGKPESGEMGFSFDRLGCRVPTIVVSAYTRKGTVINDEMHHGSIIHTLCQLHGLEPLSHRDDQARGIFNAVNLAKPRQPALWPEVYPAYVPSNPESKAPALAANAPGRLLTAPGIGLVGMLLAKYDPAAEVPINYADAYAVLVKHGKGLFGVRDEPKGGGDGQR</sequence>
<keyword evidence="5" id="KW-0378">Hydrolase</keyword>
<comment type="similarity">
    <text evidence="2">Belongs to the bacterial phospholipase C family.</text>
</comment>
<keyword evidence="6" id="KW-0843">Virulence</keyword>
<dbReference type="GO" id="GO:0009395">
    <property type="term" value="P:phospholipid catabolic process"/>
    <property type="evidence" value="ECO:0007669"/>
    <property type="project" value="TreeGrafter"/>
</dbReference>
<dbReference type="InterPro" id="IPR017850">
    <property type="entry name" value="Alkaline_phosphatase_core_sf"/>
</dbReference>
<dbReference type="EC" id="3.1.4.3" evidence="3"/>
<evidence type="ECO:0000256" key="7">
    <source>
        <dbReference type="ARBA" id="ARBA00048421"/>
    </source>
</evidence>
<evidence type="ECO:0000313" key="10">
    <source>
        <dbReference type="Proteomes" id="UP000636458"/>
    </source>
</evidence>
<gene>
    <name evidence="9" type="ORF">IV501_00660</name>
</gene>
<comment type="subcellular location">
    <subcellularLocation>
        <location evidence="1">Secreted</location>
        <location evidence="1">Cell wall</location>
    </subcellularLocation>
</comment>
<comment type="catalytic activity">
    <reaction evidence="7">
        <text>a 1,2-diacyl-sn-glycero-3-phosphocholine + H2O = phosphocholine + a 1,2-diacyl-sn-glycerol + H(+)</text>
        <dbReference type="Rhea" id="RHEA:10604"/>
        <dbReference type="ChEBI" id="CHEBI:15377"/>
        <dbReference type="ChEBI" id="CHEBI:15378"/>
        <dbReference type="ChEBI" id="CHEBI:17815"/>
        <dbReference type="ChEBI" id="CHEBI:57643"/>
        <dbReference type="ChEBI" id="CHEBI:295975"/>
        <dbReference type="EC" id="3.1.4.3"/>
    </reaction>
    <physiologicalReaction direction="left-to-right" evidence="7">
        <dbReference type="Rhea" id="RHEA:10605"/>
    </physiologicalReaction>
</comment>
<feature type="region of interest" description="Disordered" evidence="8">
    <location>
        <begin position="1"/>
        <end position="24"/>
    </location>
</feature>
<name>A0A934SGA8_9MICO</name>
<dbReference type="PANTHER" id="PTHR31956">
    <property type="entry name" value="NON-SPECIFIC PHOSPHOLIPASE C4-RELATED"/>
    <property type="match status" value="1"/>
</dbReference>
<evidence type="ECO:0000256" key="5">
    <source>
        <dbReference type="ARBA" id="ARBA00022801"/>
    </source>
</evidence>
<dbReference type="InterPro" id="IPR006311">
    <property type="entry name" value="TAT_signal"/>
</dbReference>
<proteinExistence type="inferred from homology"/>
<dbReference type="PANTHER" id="PTHR31956:SF1">
    <property type="entry name" value="NON-SPECIFIC PHOSPHOLIPASE C1"/>
    <property type="match status" value="1"/>
</dbReference>
<evidence type="ECO:0000256" key="3">
    <source>
        <dbReference type="ARBA" id="ARBA00012018"/>
    </source>
</evidence>
<dbReference type="GO" id="GO:0034480">
    <property type="term" value="F:phosphatidylcholine phospholipase C activity"/>
    <property type="evidence" value="ECO:0007669"/>
    <property type="project" value="UniProtKB-EC"/>
</dbReference>
<dbReference type="EMBL" id="JAEPES010000001">
    <property type="protein sequence ID" value="MBK4346132.1"/>
    <property type="molecule type" value="Genomic_DNA"/>
</dbReference>
<reference evidence="9" key="1">
    <citation type="submission" date="2021-01" db="EMBL/GenBank/DDBJ databases">
        <title>Lacisediminihabitans sp. nov. strain G11-30, isolated from Antarctic Soil.</title>
        <authorList>
            <person name="Li J."/>
        </authorList>
    </citation>
    <scope>NUCLEOTIDE SEQUENCE</scope>
    <source>
        <strain evidence="9">G11-30</strain>
    </source>
</reference>
<dbReference type="Gene3D" id="3.40.720.10">
    <property type="entry name" value="Alkaline Phosphatase, subunit A"/>
    <property type="match status" value="1"/>
</dbReference>
<dbReference type="PROSITE" id="PS51318">
    <property type="entry name" value="TAT"/>
    <property type="match status" value="1"/>
</dbReference>
<keyword evidence="4" id="KW-0134">Cell wall</keyword>
<dbReference type="RefSeq" id="WP_200554488.1">
    <property type="nucleotide sequence ID" value="NZ_JAEPES010000001.1"/>
</dbReference>
<protein>
    <recommendedName>
        <fullName evidence="3">phospholipase C</fullName>
        <ecNumber evidence="3">3.1.4.3</ecNumber>
    </recommendedName>
</protein>
<evidence type="ECO:0000256" key="6">
    <source>
        <dbReference type="ARBA" id="ARBA00023026"/>
    </source>
</evidence>
<evidence type="ECO:0000256" key="4">
    <source>
        <dbReference type="ARBA" id="ARBA00022512"/>
    </source>
</evidence>
<accession>A0A934SGA8</accession>
<keyword evidence="4" id="KW-0964">Secreted</keyword>
<evidence type="ECO:0000256" key="2">
    <source>
        <dbReference type="ARBA" id="ARBA00009717"/>
    </source>
</evidence>
<evidence type="ECO:0000313" key="9">
    <source>
        <dbReference type="EMBL" id="MBK4346132.1"/>
    </source>
</evidence>
<feature type="compositionally biased region" description="Basic and acidic residues" evidence="8">
    <location>
        <begin position="1"/>
        <end position="15"/>
    </location>
</feature>
<dbReference type="Proteomes" id="UP000636458">
    <property type="component" value="Unassembled WGS sequence"/>
</dbReference>
<evidence type="ECO:0000256" key="1">
    <source>
        <dbReference type="ARBA" id="ARBA00004191"/>
    </source>
</evidence>
<evidence type="ECO:0000256" key="8">
    <source>
        <dbReference type="SAM" id="MobiDB-lite"/>
    </source>
</evidence>
<dbReference type="AlphaFoldDB" id="A0A934SGA8"/>
<dbReference type="Pfam" id="PF04185">
    <property type="entry name" value="Phosphoesterase"/>
    <property type="match status" value="1"/>
</dbReference>
<comment type="caution">
    <text evidence="9">The sequence shown here is derived from an EMBL/GenBank/DDBJ whole genome shotgun (WGS) entry which is preliminary data.</text>
</comment>
<dbReference type="InterPro" id="IPR007312">
    <property type="entry name" value="Phosphoesterase"/>
</dbReference>
<keyword evidence="10" id="KW-1185">Reference proteome</keyword>
<organism evidence="9 10">
    <name type="scientific">Lacisediminihabitans changchengi</name>
    <dbReference type="NCBI Taxonomy" id="2787634"/>
    <lineage>
        <taxon>Bacteria</taxon>
        <taxon>Bacillati</taxon>
        <taxon>Actinomycetota</taxon>
        <taxon>Actinomycetes</taxon>
        <taxon>Micrococcales</taxon>
        <taxon>Microbacteriaceae</taxon>
        <taxon>Lacisediminihabitans</taxon>
    </lineage>
</organism>